<reference evidence="2 3" key="1">
    <citation type="submission" date="2019-09" db="EMBL/GenBank/DDBJ databases">
        <title>Draft genome of the ectomycorrhizal ascomycete Sphaerosporella brunnea.</title>
        <authorList>
            <consortium name="DOE Joint Genome Institute"/>
            <person name="Benucci G.M."/>
            <person name="Marozzi G."/>
            <person name="Antonielli L."/>
            <person name="Sanchez S."/>
            <person name="Marco P."/>
            <person name="Wang X."/>
            <person name="Falini L.B."/>
            <person name="Barry K."/>
            <person name="Haridas S."/>
            <person name="Lipzen A."/>
            <person name="Labutti K."/>
            <person name="Grigoriev I.V."/>
            <person name="Murat C."/>
            <person name="Martin F."/>
            <person name="Albertini E."/>
            <person name="Donnini D."/>
            <person name="Bonito G."/>
        </authorList>
    </citation>
    <scope>NUCLEOTIDE SEQUENCE [LARGE SCALE GENOMIC DNA]</scope>
    <source>
        <strain evidence="2 3">Sb_GMNB300</strain>
    </source>
</reference>
<organism evidence="2 3">
    <name type="scientific">Sphaerosporella brunnea</name>
    <dbReference type="NCBI Taxonomy" id="1250544"/>
    <lineage>
        <taxon>Eukaryota</taxon>
        <taxon>Fungi</taxon>
        <taxon>Dikarya</taxon>
        <taxon>Ascomycota</taxon>
        <taxon>Pezizomycotina</taxon>
        <taxon>Pezizomycetes</taxon>
        <taxon>Pezizales</taxon>
        <taxon>Pyronemataceae</taxon>
        <taxon>Sphaerosporella</taxon>
    </lineage>
</organism>
<dbReference type="InParanoid" id="A0A5J5ESP0"/>
<dbReference type="EMBL" id="VXIS01000140">
    <property type="protein sequence ID" value="KAA8901870.1"/>
    <property type="molecule type" value="Genomic_DNA"/>
</dbReference>
<dbReference type="AlphaFoldDB" id="A0A5J5ESP0"/>
<proteinExistence type="predicted"/>
<feature type="region of interest" description="Disordered" evidence="1">
    <location>
        <begin position="120"/>
        <end position="148"/>
    </location>
</feature>
<evidence type="ECO:0000256" key="1">
    <source>
        <dbReference type="SAM" id="MobiDB-lite"/>
    </source>
</evidence>
<gene>
    <name evidence="2" type="ORF">FN846DRAFT_899534</name>
</gene>
<comment type="caution">
    <text evidence="2">The sequence shown here is derived from an EMBL/GenBank/DDBJ whole genome shotgun (WGS) entry which is preliminary data.</text>
</comment>
<keyword evidence="3" id="KW-1185">Reference proteome</keyword>
<evidence type="ECO:0008006" key="4">
    <source>
        <dbReference type="Google" id="ProtNLM"/>
    </source>
</evidence>
<feature type="compositionally biased region" description="Basic residues" evidence="1">
    <location>
        <begin position="139"/>
        <end position="148"/>
    </location>
</feature>
<dbReference type="Proteomes" id="UP000326924">
    <property type="component" value="Unassembled WGS sequence"/>
</dbReference>
<dbReference type="OrthoDB" id="423462at2759"/>
<evidence type="ECO:0000313" key="3">
    <source>
        <dbReference type="Proteomes" id="UP000326924"/>
    </source>
</evidence>
<protein>
    <recommendedName>
        <fullName evidence="4">C3H1-type domain-containing protein</fullName>
    </recommendedName>
</protein>
<sequence length="148" mass="16761">MPNYLASISGTEQDKVNCMAKSEFCELGARPREHSNSKSGRAGGGTAIDLIGNVYARFKYEEVDALNARRYAARPIYLPRACCRLNPGEGGFCNFIHRKKEPSKDLERELELAMKERLKIRGRDKRSVSRSPSPGGGEKKKRRRDDWK</sequence>
<evidence type="ECO:0000313" key="2">
    <source>
        <dbReference type="EMBL" id="KAA8901870.1"/>
    </source>
</evidence>
<name>A0A5J5ESP0_9PEZI</name>
<accession>A0A5J5ESP0</accession>